<protein>
    <submittedName>
        <fullName evidence="2">Uncharacterized protein</fullName>
    </submittedName>
</protein>
<evidence type="ECO:0000256" key="1">
    <source>
        <dbReference type="PROSITE-ProRule" id="PRU00339"/>
    </source>
</evidence>
<dbReference type="EMBL" id="BAEO01000065">
    <property type="protein sequence ID" value="GAC21725.1"/>
    <property type="molecule type" value="Genomic_DNA"/>
</dbReference>
<dbReference type="SUPFAM" id="SSF48452">
    <property type="entry name" value="TPR-like"/>
    <property type="match status" value="1"/>
</dbReference>
<name>K6ZE85_9ALTE</name>
<dbReference type="PROSITE" id="PS50005">
    <property type="entry name" value="TPR"/>
    <property type="match status" value="1"/>
</dbReference>
<dbReference type="Pfam" id="PF13181">
    <property type="entry name" value="TPR_8"/>
    <property type="match status" value="2"/>
</dbReference>
<dbReference type="Gene3D" id="1.25.40.10">
    <property type="entry name" value="Tetratricopeptide repeat domain"/>
    <property type="match status" value="1"/>
</dbReference>
<accession>K6ZE85</accession>
<sequence>MENQQRYAEALTQWKILQIAYSSDEIINNHIIRLENLVSDRIIKLHVKLDKARAEGNKKSEQKVYLKILALDPNNKIAMEGLRKFEWKFAIEEASSKTANIKKYFVESQQEANISIQLTKYLEQGEQFIHDKKYNGLLQLADQFESSYPTHSQPNDYRILAYTKLGENQQKQNSLKEAIEYYQQALRVAALKDKSLPSVQKKTDELSGLIATRYLKLANKIFNTDLDEAIKYYELSLKYQPNNIKTRQLMQRAVKIRHNLMKIKKLDANSD</sequence>
<dbReference type="InterPro" id="IPR019734">
    <property type="entry name" value="TPR_rpt"/>
</dbReference>
<dbReference type="InterPro" id="IPR011990">
    <property type="entry name" value="TPR-like_helical_dom_sf"/>
</dbReference>
<proteinExistence type="predicted"/>
<dbReference type="AlphaFoldDB" id="K6ZE85"/>
<dbReference type="STRING" id="493475.GARC_4788"/>
<comment type="caution">
    <text evidence="2">The sequence shown here is derived from an EMBL/GenBank/DDBJ whole genome shotgun (WGS) entry which is preliminary data.</text>
</comment>
<gene>
    <name evidence="2" type="ORF">GARC_4788</name>
</gene>
<dbReference type="Proteomes" id="UP000006327">
    <property type="component" value="Unassembled WGS sequence"/>
</dbReference>
<evidence type="ECO:0000313" key="2">
    <source>
        <dbReference type="EMBL" id="GAC21725.1"/>
    </source>
</evidence>
<keyword evidence="3" id="KW-1185">Reference proteome</keyword>
<keyword evidence="1" id="KW-0802">TPR repeat</keyword>
<dbReference type="SMART" id="SM00028">
    <property type="entry name" value="TPR"/>
    <property type="match status" value="2"/>
</dbReference>
<feature type="repeat" description="TPR" evidence="1">
    <location>
        <begin position="159"/>
        <end position="192"/>
    </location>
</feature>
<reference evidence="2 3" key="1">
    <citation type="journal article" date="2017" name="Antonie Van Leeuwenhoek">
        <title>Rhizobium rhizosphaerae sp. nov., a novel species isolated from rice rhizosphere.</title>
        <authorList>
            <person name="Zhao J.J."/>
            <person name="Zhang J."/>
            <person name="Zhang R.J."/>
            <person name="Zhang C.W."/>
            <person name="Yin H.Q."/>
            <person name="Zhang X.X."/>
        </authorList>
    </citation>
    <scope>NUCLEOTIDE SEQUENCE [LARGE SCALE GENOMIC DNA]</scope>
    <source>
        <strain evidence="2 3">BSs20135</strain>
    </source>
</reference>
<evidence type="ECO:0000313" key="3">
    <source>
        <dbReference type="Proteomes" id="UP000006327"/>
    </source>
</evidence>
<organism evidence="2 3">
    <name type="scientific">Paraglaciecola arctica BSs20135</name>
    <dbReference type="NCBI Taxonomy" id="493475"/>
    <lineage>
        <taxon>Bacteria</taxon>
        <taxon>Pseudomonadati</taxon>
        <taxon>Pseudomonadota</taxon>
        <taxon>Gammaproteobacteria</taxon>
        <taxon>Alteromonadales</taxon>
        <taxon>Alteromonadaceae</taxon>
        <taxon>Paraglaciecola</taxon>
    </lineage>
</organism>